<dbReference type="InterPro" id="IPR049552">
    <property type="entry name" value="PKS_DH_N"/>
</dbReference>
<comment type="cofactor">
    <cofactor evidence="1">
        <name>pantetheine 4'-phosphate</name>
        <dbReference type="ChEBI" id="CHEBI:47942"/>
    </cofactor>
</comment>
<comment type="pathway">
    <text evidence="11">Antibiotic biosynthesis; erythromycin biosynthesis.</text>
</comment>
<dbReference type="InterPro" id="IPR036291">
    <property type="entry name" value="NAD(P)-bd_dom_sf"/>
</dbReference>
<dbReference type="Pfam" id="PF22953">
    <property type="entry name" value="SpnB_Rossmann"/>
    <property type="match status" value="1"/>
</dbReference>
<dbReference type="Pfam" id="PF16197">
    <property type="entry name" value="KAsynt_C_assoc"/>
    <property type="match status" value="1"/>
</dbReference>
<dbReference type="InterPro" id="IPR001227">
    <property type="entry name" value="Ac_transferase_dom_sf"/>
</dbReference>
<dbReference type="SUPFAM" id="SSF53901">
    <property type="entry name" value="Thiolase-like"/>
    <property type="match status" value="2"/>
</dbReference>
<dbReference type="CDD" id="cd08952">
    <property type="entry name" value="KR_1_SDR_x"/>
    <property type="match status" value="1"/>
</dbReference>
<keyword evidence="3" id="KW-0597">Phosphoprotein</keyword>
<dbReference type="PROSITE" id="PS52004">
    <property type="entry name" value="KS3_2"/>
    <property type="match status" value="2"/>
</dbReference>
<dbReference type="Pfam" id="PF18369">
    <property type="entry name" value="PKS_DE"/>
    <property type="match status" value="1"/>
</dbReference>
<protein>
    <recommendedName>
        <fullName evidence="13">6-deoxyerythronolide-B synthase</fullName>
        <ecNumber evidence="13">2.3.1.94</ecNumber>
    </recommendedName>
</protein>
<dbReference type="InterPro" id="IPR055123">
    <property type="entry name" value="SpnB-like_Rossmann"/>
</dbReference>
<feature type="domain" description="Ketosynthase family 3 (KS3)" evidence="16">
    <location>
        <begin position="34"/>
        <end position="444"/>
    </location>
</feature>
<dbReference type="InterPro" id="IPR014030">
    <property type="entry name" value="Ketoacyl_synth_N"/>
</dbReference>
<dbReference type="SMART" id="SM00823">
    <property type="entry name" value="PKS_PP"/>
    <property type="match status" value="2"/>
</dbReference>
<name>G4XIM8_9PSEU</name>
<dbReference type="SMART" id="SM00825">
    <property type="entry name" value="PKS_KS"/>
    <property type="match status" value="2"/>
</dbReference>
<evidence type="ECO:0000256" key="5">
    <source>
        <dbReference type="ARBA" id="ARBA00022737"/>
    </source>
</evidence>
<dbReference type="SMART" id="SM00822">
    <property type="entry name" value="PKS_KR"/>
    <property type="match status" value="2"/>
</dbReference>
<dbReference type="SUPFAM" id="SSF55048">
    <property type="entry name" value="Probable ACP-binding domain of malonyl-CoA ACP transacylase"/>
    <property type="match status" value="2"/>
</dbReference>
<dbReference type="SMART" id="SM00826">
    <property type="entry name" value="PKS_DH"/>
    <property type="match status" value="1"/>
</dbReference>
<keyword evidence="2" id="KW-0596">Phosphopantetheine</keyword>
<dbReference type="InterPro" id="IPR014031">
    <property type="entry name" value="Ketoacyl_synth_C"/>
</dbReference>
<evidence type="ECO:0000256" key="12">
    <source>
        <dbReference type="ARBA" id="ARBA00063272"/>
    </source>
</evidence>
<dbReference type="Gene3D" id="3.40.366.10">
    <property type="entry name" value="Malonyl-Coenzyme A Acyl Carrier Protein, domain 2"/>
    <property type="match status" value="2"/>
</dbReference>
<feature type="domain" description="Carrier" evidence="15">
    <location>
        <begin position="1662"/>
        <end position="1737"/>
    </location>
</feature>
<dbReference type="InterPro" id="IPR050091">
    <property type="entry name" value="PKS_NRPS_Biosynth_Enz"/>
</dbReference>
<dbReference type="EC" id="2.3.1.94" evidence="13"/>
<dbReference type="GO" id="GO:0047879">
    <property type="term" value="F:erythronolide synthase activity"/>
    <property type="evidence" value="ECO:0007669"/>
    <property type="project" value="UniProtKB-EC"/>
</dbReference>
<dbReference type="Pfam" id="PF21089">
    <property type="entry name" value="PKS_DH_N"/>
    <property type="match status" value="1"/>
</dbReference>
<dbReference type="SMART" id="SM00827">
    <property type="entry name" value="PKS_AT"/>
    <property type="match status" value="2"/>
</dbReference>
<dbReference type="InterPro" id="IPR016035">
    <property type="entry name" value="Acyl_Trfase/lysoPLipase"/>
</dbReference>
<comment type="catalytic activity">
    <reaction evidence="9">
        <text>6 (S)-methylmalonyl-CoA + propanoyl-CoA + 6 NADPH + 12 H(+) = 6-deoxyerythronolide B + 6 CO2 + 6 NADP(+) + 7 CoA + H2O</text>
        <dbReference type="Rhea" id="RHEA:23068"/>
        <dbReference type="ChEBI" id="CHEBI:15377"/>
        <dbReference type="ChEBI" id="CHEBI:15378"/>
        <dbReference type="ChEBI" id="CHEBI:16089"/>
        <dbReference type="ChEBI" id="CHEBI:16526"/>
        <dbReference type="ChEBI" id="CHEBI:57287"/>
        <dbReference type="ChEBI" id="CHEBI:57327"/>
        <dbReference type="ChEBI" id="CHEBI:57392"/>
        <dbReference type="ChEBI" id="CHEBI:57783"/>
        <dbReference type="ChEBI" id="CHEBI:58349"/>
        <dbReference type="EC" id="2.3.1.94"/>
    </reaction>
</comment>
<dbReference type="InterPro" id="IPR009081">
    <property type="entry name" value="PP-bd_ACP"/>
</dbReference>
<evidence type="ECO:0000256" key="13">
    <source>
        <dbReference type="ARBA" id="ARBA00066981"/>
    </source>
</evidence>
<keyword evidence="4" id="KW-0808">Transferase</keyword>
<dbReference type="Gene3D" id="6.10.140.1830">
    <property type="match status" value="1"/>
</dbReference>
<dbReference type="InterPro" id="IPR049551">
    <property type="entry name" value="PKS_DH_C"/>
</dbReference>
<dbReference type="InterPro" id="IPR057326">
    <property type="entry name" value="KR_dom"/>
</dbReference>
<dbReference type="Pfam" id="PF02801">
    <property type="entry name" value="Ketoacyl-synt_C"/>
    <property type="match status" value="2"/>
</dbReference>
<dbReference type="CDD" id="cd08956">
    <property type="entry name" value="KR_3_FAS_SDR_x"/>
    <property type="match status" value="1"/>
</dbReference>
<dbReference type="InterPro" id="IPR014043">
    <property type="entry name" value="Acyl_transferase_dom"/>
</dbReference>
<evidence type="ECO:0000256" key="9">
    <source>
        <dbReference type="ARBA" id="ARBA00052442"/>
    </source>
</evidence>
<dbReference type="InterPro" id="IPR016039">
    <property type="entry name" value="Thiolase-like"/>
</dbReference>
<dbReference type="Gene3D" id="3.10.129.110">
    <property type="entry name" value="Polyketide synthase dehydratase"/>
    <property type="match status" value="1"/>
</dbReference>
<feature type="domain" description="Ketosynthase family 3 (KS3)" evidence="16">
    <location>
        <begin position="1754"/>
        <end position="2178"/>
    </location>
</feature>
<dbReference type="PANTHER" id="PTHR43775">
    <property type="entry name" value="FATTY ACID SYNTHASE"/>
    <property type="match status" value="1"/>
</dbReference>
<dbReference type="InterPro" id="IPR018201">
    <property type="entry name" value="Ketoacyl_synth_AS"/>
</dbReference>
<dbReference type="InterPro" id="IPR020841">
    <property type="entry name" value="PKS_Beta-ketoAc_synthase_dom"/>
</dbReference>
<dbReference type="Pfam" id="PF22621">
    <property type="entry name" value="CurL-like_PKS_C"/>
    <property type="match status" value="1"/>
</dbReference>
<evidence type="ECO:0000256" key="14">
    <source>
        <dbReference type="PROSITE-ProRule" id="PRU01363"/>
    </source>
</evidence>
<dbReference type="InterPro" id="IPR036736">
    <property type="entry name" value="ACP-like_sf"/>
</dbReference>
<dbReference type="GO" id="GO:0006633">
    <property type="term" value="P:fatty acid biosynthetic process"/>
    <property type="evidence" value="ECO:0007669"/>
    <property type="project" value="InterPro"/>
</dbReference>
<dbReference type="InterPro" id="IPR013968">
    <property type="entry name" value="PKS_KR"/>
</dbReference>
<dbReference type="FunFam" id="3.40.366.10:FF:000002">
    <property type="entry name" value="Probable polyketide synthase 2"/>
    <property type="match status" value="2"/>
</dbReference>
<dbReference type="SUPFAM" id="SSF52151">
    <property type="entry name" value="FabD/lysophospholipase-like"/>
    <property type="match status" value="2"/>
</dbReference>
<dbReference type="InterPro" id="IPR020807">
    <property type="entry name" value="PKS_DH"/>
</dbReference>
<accession>G4XIM8</accession>
<dbReference type="PANTHER" id="PTHR43775:SF51">
    <property type="entry name" value="INACTIVE PHENOLPHTHIOCEROL SYNTHESIS POLYKETIDE SYNTHASE TYPE I PKS1-RELATED"/>
    <property type="match status" value="1"/>
</dbReference>
<dbReference type="Pfam" id="PF00698">
    <property type="entry name" value="Acyl_transf_1"/>
    <property type="match status" value="2"/>
</dbReference>
<dbReference type="InterPro" id="IPR016036">
    <property type="entry name" value="Malonyl_transacylase_ACP-bd"/>
</dbReference>
<dbReference type="EMBL" id="JF819834">
    <property type="protein sequence ID" value="AEP40935.1"/>
    <property type="molecule type" value="Genomic_DNA"/>
</dbReference>
<dbReference type="InterPro" id="IPR041618">
    <property type="entry name" value="PKS_DE"/>
</dbReference>
<dbReference type="PROSITE" id="PS52019">
    <property type="entry name" value="PKS_MFAS_DH"/>
    <property type="match status" value="1"/>
</dbReference>
<organism evidence="18">
    <name type="scientific">Amycolatopsis sp. FU40</name>
    <dbReference type="NCBI Taxonomy" id="2914159"/>
    <lineage>
        <taxon>Bacteria</taxon>
        <taxon>Bacillati</taxon>
        <taxon>Actinomycetota</taxon>
        <taxon>Actinomycetes</taxon>
        <taxon>Pseudonocardiales</taxon>
        <taxon>Pseudonocardiaceae</taxon>
        <taxon>Amycolatopsis</taxon>
    </lineage>
</organism>
<evidence type="ECO:0000256" key="1">
    <source>
        <dbReference type="ARBA" id="ARBA00001957"/>
    </source>
</evidence>
<feature type="region of interest" description="N-terminal hotdog fold" evidence="14">
    <location>
        <begin position="888"/>
        <end position="1012"/>
    </location>
</feature>
<evidence type="ECO:0000313" key="18">
    <source>
        <dbReference type="EMBL" id="AEP40935.1"/>
    </source>
</evidence>
<keyword evidence="7" id="KW-0511">Multifunctional enzyme</keyword>
<dbReference type="InterPro" id="IPR032821">
    <property type="entry name" value="PKS_assoc"/>
</dbReference>
<dbReference type="PROSITE" id="PS00012">
    <property type="entry name" value="PHOSPHOPANTETHEINE"/>
    <property type="match status" value="2"/>
</dbReference>
<feature type="domain" description="Carrier" evidence="15">
    <location>
        <begin position="3162"/>
        <end position="3237"/>
    </location>
</feature>
<dbReference type="PROSITE" id="PS50075">
    <property type="entry name" value="CARRIER"/>
    <property type="match status" value="2"/>
</dbReference>
<reference evidence="18" key="1">
    <citation type="journal article" date="2011" name="Tetrahedron">
        <title>Biosynthesis of the Apoptolidins in Nocardiopsis sp. FU 40.</title>
        <authorList>
            <person name="Du Y."/>
            <person name="Derewacz D.K."/>
            <person name="Deguire S.M."/>
            <person name="Teske J."/>
            <person name="Ravel J."/>
            <person name="Sulikowski G.A."/>
            <person name="Bachmann B.O."/>
        </authorList>
    </citation>
    <scope>NUCLEOTIDE SEQUENCE</scope>
</reference>
<dbReference type="GO" id="GO:0004312">
    <property type="term" value="F:fatty acid synthase activity"/>
    <property type="evidence" value="ECO:0007669"/>
    <property type="project" value="TreeGrafter"/>
</dbReference>
<dbReference type="SUPFAM" id="SSF47336">
    <property type="entry name" value="ACP-like"/>
    <property type="match status" value="2"/>
</dbReference>
<feature type="region of interest" description="C-terminal hotdog fold" evidence="14">
    <location>
        <begin position="1024"/>
        <end position="1156"/>
    </location>
</feature>
<feature type="active site" description="Proton donor; for dehydratase activity" evidence="14">
    <location>
        <position position="1081"/>
    </location>
</feature>
<dbReference type="Pfam" id="PF08659">
    <property type="entry name" value="KR"/>
    <property type="match status" value="2"/>
</dbReference>
<evidence type="ECO:0000259" key="15">
    <source>
        <dbReference type="PROSITE" id="PS50075"/>
    </source>
</evidence>
<dbReference type="Pfam" id="PF00550">
    <property type="entry name" value="PP-binding"/>
    <property type="match status" value="2"/>
</dbReference>
<evidence type="ECO:0000259" key="16">
    <source>
        <dbReference type="PROSITE" id="PS52004"/>
    </source>
</evidence>
<evidence type="ECO:0000256" key="10">
    <source>
        <dbReference type="ARBA" id="ARBA00060158"/>
    </source>
</evidence>
<dbReference type="InterPro" id="IPR006162">
    <property type="entry name" value="Ppantetheine_attach_site"/>
</dbReference>
<gene>
    <name evidence="18" type="primary">apoS6</name>
</gene>
<evidence type="ECO:0000256" key="3">
    <source>
        <dbReference type="ARBA" id="ARBA00022553"/>
    </source>
</evidence>
<dbReference type="InterPro" id="IPR015083">
    <property type="entry name" value="NorB/c/GfsB-D-like_docking"/>
</dbReference>
<keyword evidence="5" id="KW-0677">Repeat</keyword>
<evidence type="ECO:0000256" key="6">
    <source>
        <dbReference type="ARBA" id="ARBA00023194"/>
    </source>
</evidence>
<dbReference type="Gene3D" id="3.40.50.720">
    <property type="entry name" value="NAD(P)-binding Rossmann-like Domain"/>
    <property type="match status" value="2"/>
</dbReference>
<keyword evidence="6" id="KW-0045">Antibiotic biosynthesis</keyword>
<evidence type="ECO:0000256" key="2">
    <source>
        <dbReference type="ARBA" id="ARBA00022450"/>
    </source>
</evidence>
<dbReference type="Pfam" id="PF14765">
    <property type="entry name" value="PS-DH"/>
    <property type="match status" value="1"/>
</dbReference>
<dbReference type="GO" id="GO:0004315">
    <property type="term" value="F:3-oxoacyl-[acyl-carrier-protein] synthase activity"/>
    <property type="evidence" value="ECO:0007669"/>
    <property type="project" value="InterPro"/>
</dbReference>
<dbReference type="Pfam" id="PF00109">
    <property type="entry name" value="ketoacyl-synt"/>
    <property type="match status" value="2"/>
</dbReference>
<evidence type="ECO:0000256" key="11">
    <source>
        <dbReference type="ARBA" id="ARBA00060622"/>
    </source>
</evidence>
<dbReference type="SMART" id="SM01294">
    <property type="entry name" value="PKS_PP_betabranch"/>
    <property type="match status" value="2"/>
</dbReference>
<dbReference type="Gene3D" id="1.10.1200.10">
    <property type="entry name" value="ACP-like"/>
    <property type="match status" value="2"/>
</dbReference>
<evidence type="ECO:0000259" key="17">
    <source>
        <dbReference type="PROSITE" id="PS52019"/>
    </source>
</evidence>
<sequence length="3315" mass="347043">MNDFQDKAVEALRRSVRETERLREQNRKLSAALREPIAVVSMACRYPGGVNSPEALWELVSRGGDGMSAFPADRGWDGPAGVGGFVDDAVSFDPEFFGISPREALAMDPQQRLLLETSWEAFERAGIAPESLRGSATGVFAGLMYHDYASRLGSVPDDVAAYLGNGGAGSVATGRVSYFFGFEGPAVTVDTACSSSLVALHLAVQALRQGECSLALAGGVTVLSTPSVFGEFSRQGGLASDGRCKSFADAADGAGFSEGVGILLVERLSDARRNGHPVLAVVRGSAVNQDGASNGLTAPNGPSQQRVIRAALANARVAADQVDAVEAHGTGTTLGDPIEAQALLATYGQDRERPLWLGSVKSNIGHTQAAAGAAGVMKMILAMRHGVLPKSLHIDAPSSHVDWSAGSVELLAEARTWPEADRPRRAGVSSFGISGTNAHVIVEQAPDLVAEETPGSVPVAVPWVLSAKSREALREQAARLAEHVRARPEIRPVDVAFSLASGRSALEYRTVVVGRDRAELLDALADGRGFAGVAAQGRIAFLFSGQGSQRAGMGRELAESFPVFADVFAEVCAELDRHLDSPVRDAVADPVRVDETGVTQPGLFAFEVALFRLFESWGVSPDFVGGHSIGELAAAHVAGVLSLADAARLVAARGRLMQALPAGGAMLAVQVSEDEIELEPGICLAAVNGPGSVVLSGDEDAVSRWESKGLRTKRLKVSHAFHSHLMDGMLDEFRRVADTIEFSQPRIPVVSNLTGELITEFSADYWVRHVRDTVRFCDGVRALEANGASRFVELGPSSTLTAMIDESLAGEATVVAAVRKDRAEPRAVVEAIAALHANGVSVDWGQFFAGAGARRVDLPTYAFQRQRYWLEPGVPADARHLGLASPEHPLLGAVLTAPDSDEVVLTGRLSVAAEPWLADHAVLGSVLFPGTGFAELAVQAADQAGCDRLDELTLEAPLVLPEHGGVQLRVKVGEADAAGARPIAIYARPEDDADQPWTRHAAGFVSSGAGTAGFDLVEWPPRDAIALPVDDLYSELSAAGLEYGPAFQGLTAAWRRGDEVFAEVESPAAADAFGLHPALLDSALHAIGFAASGADGTRLPFSWTGVTLFASGASALRVQLAPVASGFAIQLADRTGAPVASIDSLALRPISADQLNGGPDGSLFALSWTAIQPAAPAVPSWAALGAGDGLAGLEISDRYPDLASLAEADVPDTVLLECVSAAANTELASEVLRSVQSWLASARFADSRLVVVTRGAVATDPAEDVPDLAAAAVWGLLRSAQAEHPGRFVLLDLDRGDASYRAVPAALASDEPQLAVRDGEVRVPRLARVASPDLASGRAVSAGLVSGESRFATPGGSDGPVSGEPQLAARGGEVRVPSPAFSSDRTVLVTGATGGLGRLIARHLVTEHGVRHLLLASRRGMAAPGADELAAELGRWGARVTMAACDVANPDEVARLLAAVPEDHPLGAVVHAAGALDDGVLEALDPSRMAAVSRPKADAAWNLHTFTRDLDAFVLFSSAAGTLGSPGQGNYAAANAFLDALAQHRRAQGLPAVSLAWGAWAEAGMASELDASGRARLVRGGMRPLSEQDGLALFDAALGSDRAVLAPMALDLGAVLRESGGTVPAVFRGLVRTPVRRTARSAGSGTPLAGRLAGLSADEQDRAMRTLVREQVARVLGYASAEHVELAKAFQDMGFDSLTALELRNRLNEATGLRLNATLIFDYPTPLTLAQHLREQLLGAADETIAPAAAPAADEPIAIVGMACRFPGGVSSPEELWELVASGTDAISGFPADRGWDVERVYHPDPDHRGTSYADEGGFLYEAGEFDPAFFGISPNEALAMDPQQRLLLETSWEAIERAGIDPRSLRGSATGVYAGVMYHDYGVGTGAVSEGAESFRGNGNAGSVASGRVSYVFGFEGPAVTLDTACSSSLVALHLAAQALRSGECSLALAGGVTVMSTPGTFVEFSRQRGLAPDGRCKPFAEAADGTGWGEGVGLLLVERLSDARRNGHQVLAVVRGSAVNQDGASNGLTAPNGPSQQRVIRAALANAGLKPSDVDAVEAHGTGTTLGDPIEAQALLATYGQNREQPLWLGSIKSNIGHTQAAAGVAGVLKMVLAMRHGVLPRSLHLDAPSSHVDWSAGAVELLAESREWPESGRPRRAGVSSFGISGTNAHVILEQSSVEPAAEGPGLDVVPWVLSGRSEAAVRDQARRLAQLADMPNPTDVAFSLATARAALDRRVAVVGRGRNELLRGLNAVAAGEVPAELAAESGEVVFVFPGQGSQWVGMALELLESSPVFAARLAECAAALESFVDWSLLDVLRGPSLERLDVVQPVLWAVMVSLAEVWKSHGVQPAAVVGHSQGEIAAAVVAGGLSLQDGARVVALRSKALTVLSGKGGMVSIAEPVGKLRERLDPRVSVAAVNGPGSVVVSGDPDALDELIAACERDGVRARKVPVDYASHSVQVEQIEAELRELLVPVSPRTAGIPFCSTVTGELIDTAVMDAGYWYRNLRNTVEFEKATRKLLADGYRVFVEVSPHPVVTVGLQETIDDTDLTAAALGTLRRDEGGLDRFITSLGEVFAHGGTVDWEAFFAGTGARTTDLPTYAFQHQRYWLEPSPATDPEHTEFWQAVERHDLDALTTALAADAETQSSLGAVLPVLSSWHQHRKQKSVVDNWRYRVTWKPLADSTSHPLTGTWLAVLPENHGEWTAQLLRGLAAQGAQIRQVVVPHAGQDRATIAERLRAAADEPVAGVLSLLALDERPHPDGPSVPSGLAATVALVQALGDAGLGARMWSVTSGAVAAGTEVLAYPAQAQVWGLGPVARQEHPDRWAGVVDVPESFDDQVLIRLCGVLGTDEAEVAVRSDGAFARRLVRAERAAPTTGAGWAPAGTVLVTGGTGALGAHVARWLANKQAEHLLLTSRRGMAAPGAAELVDELTATGTKVTVVACDLADREALAGLLAQIPAEYPLTTVMHAAAVLDDSVLDALTVDQMDRVQRIKAEAALSLHELTKGLDLSAFVLFSSAAGLMGSAGQGNYAPGNSFLDALAQHRRANGLAATSVAWGHWAGGGIGEGAVEEGLRRTGVLSMAPSLAIEALQQALDDNETFLAVADIAWDRVVAAAAGTPLSPMLRDLPELRQASETAKPDSALERLADVAEDDRERVVLDLVRSAVSGVLGYASAADVEPRRAFQELGFDSLTAVALRNRLTAAVGAKLPTTLVFDYPTPAALAKHILAELFDGEDGAAGDRMLRELDRLDGLFAATDFEDGARADVAARLKSLLAKWNPANGEVLAAPVESATDDEIFSFIDKQFGKS</sequence>
<dbReference type="SUPFAM" id="SSF51735">
    <property type="entry name" value="NAD(P)-binding Rossmann-fold domains"/>
    <property type="match status" value="4"/>
</dbReference>
<dbReference type="Gene3D" id="3.40.47.10">
    <property type="match status" value="2"/>
</dbReference>
<evidence type="ECO:0000256" key="7">
    <source>
        <dbReference type="ARBA" id="ARBA00023268"/>
    </source>
</evidence>
<dbReference type="CDD" id="cd00833">
    <property type="entry name" value="PKS"/>
    <property type="match status" value="2"/>
</dbReference>
<feature type="active site" description="Proton acceptor; for dehydratase activity" evidence="14">
    <location>
        <position position="920"/>
    </location>
</feature>
<dbReference type="FunFam" id="1.10.1200.10:FF:000007">
    <property type="entry name" value="Probable polyketide synthase pks17"/>
    <property type="match status" value="2"/>
</dbReference>
<dbReference type="Pfam" id="PF08990">
    <property type="entry name" value="Docking"/>
    <property type="match status" value="1"/>
</dbReference>
<proteinExistence type="predicted"/>
<dbReference type="NCBIfam" id="NF045894">
    <property type="entry name" value="PKS_plus_SDR"/>
    <property type="match status" value="1"/>
</dbReference>
<dbReference type="GO" id="GO:0033068">
    <property type="term" value="P:macrolide biosynthetic process"/>
    <property type="evidence" value="ECO:0007669"/>
    <property type="project" value="UniProtKB-ARBA"/>
</dbReference>
<evidence type="ECO:0000256" key="4">
    <source>
        <dbReference type="ARBA" id="ARBA00022679"/>
    </source>
</evidence>
<keyword evidence="8" id="KW-0012">Acyltransferase</keyword>
<comment type="subunit">
    <text evidence="12">Homodimer. Erythronolide synthase is composed of EryAI, EryAII and EryAIII multimodular (2 modules) polypeptides each coding for a functional synthase subunit which participates in 2 of the six FAS-like elongation steps required for formation of the polyketide. Module 1, 2, 3, 4, 5, and 6 participating in biosynthesis steps 1, 2, 3, 4, 5, and 6, respectively.</text>
</comment>
<dbReference type="InterPro" id="IPR042104">
    <property type="entry name" value="PKS_dehydratase_sf"/>
</dbReference>
<comment type="function">
    <text evidence="10">Involved in the biosynthesis of antibiotic erythromycin via the biosynthesis of its aglycone precursor, 6-deoxyerythronolide B (6-dEB).</text>
</comment>
<feature type="domain" description="PKS/mFAS DH" evidence="17">
    <location>
        <begin position="888"/>
        <end position="1156"/>
    </location>
</feature>
<dbReference type="PROSITE" id="PS00606">
    <property type="entry name" value="KS3_1"/>
    <property type="match status" value="2"/>
</dbReference>
<dbReference type="InterPro" id="IPR020806">
    <property type="entry name" value="PKS_PP-bd"/>
</dbReference>
<dbReference type="Gene3D" id="3.30.70.3290">
    <property type="match status" value="2"/>
</dbReference>
<evidence type="ECO:0000256" key="8">
    <source>
        <dbReference type="ARBA" id="ARBA00023315"/>
    </source>
</evidence>
<dbReference type="FunFam" id="3.40.47.10:FF:000019">
    <property type="entry name" value="Polyketide synthase type I"/>
    <property type="match status" value="2"/>
</dbReference>
<dbReference type="GO" id="GO:0031177">
    <property type="term" value="F:phosphopantetheine binding"/>
    <property type="evidence" value="ECO:0007669"/>
    <property type="project" value="InterPro"/>
</dbReference>
<dbReference type="InterPro" id="IPR049900">
    <property type="entry name" value="PKS_mFAS_DH"/>
</dbReference>